<dbReference type="EMBL" id="JAINDJ010000008">
    <property type="protein sequence ID" value="KAG9440859.1"/>
    <property type="molecule type" value="Genomic_DNA"/>
</dbReference>
<protein>
    <recommendedName>
        <fullName evidence="5">Plastid division protein PDV2</fullName>
    </recommendedName>
</protein>
<evidence type="ECO:0000256" key="1">
    <source>
        <dbReference type="SAM" id="Coils"/>
    </source>
</evidence>
<dbReference type="GO" id="GO:0010020">
    <property type="term" value="P:chloroplast fission"/>
    <property type="evidence" value="ECO:0007669"/>
    <property type="project" value="InterPro"/>
</dbReference>
<keyword evidence="1" id="KW-0175">Coiled coil</keyword>
<reference evidence="3 4" key="1">
    <citation type="submission" date="2021-07" db="EMBL/GenBank/DDBJ databases">
        <title>The Aristolochia fimbriata genome: insights into angiosperm evolution, floral development and chemical biosynthesis.</title>
        <authorList>
            <person name="Jiao Y."/>
        </authorList>
    </citation>
    <scope>NUCLEOTIDE SEQUENCE [LARGE SCALE GENOMIC DNA]</scope>
    <source>
        <strain evidence="3">IBCAS-2021</strain>
        <tissue evidence="3">Leaf</tissue>
    </source>
</reference>
<keyword evidence="2" id="KW-0812">Transmembrane</keyword>
<dbReference type="Proteomes" id="UP000825729">
    <property type="component" value="Unassembled WGS sequence"/>
</dbReference>
<dbReference type="AlphaFoldDB" id="A0AAV7DXX7"/>
<keyword evidence="2" id="KW-1133">Transmembrane helix</keyword>
<accession>A0AAV7DXX7</accession>
<sequence length="284" mass="31805">MDVDGIGAVMSRVAELRSTINNCIDKASSRERDEGSSSFVDRGEAEEEAESLLNIRDALESLEEQIASLQALEQQQRYEKEATITEIEQSRKILLQKLKDYKGEDLDVIREASAFAGETVECDEDLLLPPYPNRLPDFLMMNEAYSSHIHSVLDKSARNWVISNIKQKGVDESPKSDHPVQGKTPRSLKFFFAYAAKTAFTIASVVTILSLTGFEPKIRKHSNAFKVLDLFKKAPPEEKRLGIECPPGKVLVMEDGQPRCLVKERVEVPFEPVIKAPDVSYGFG</sequence>
<dbReference type="InterPro" id="IPR038939">
    <property type="entry name" value="PDV1/PDV2"/>
</dbReference>
<dbReference type="PANTHER" id="PTHR33600">
    <property type="entry name" value="PLASTID DIVISION PROTEIN PDV2"/>
    <property type="match status" value="1"/>
</dbReference>
<evidence type="ECO:0000313" key="4">
    <source>
        <dbReference type="Proteomes" id="UP000825729"/>
    </source>
</evidence>
<dbReference type="PANTHER" id="PTHR33600:SF3">
    <property type="entry name" value="PLASTID DIVISION PROTEIN PDV2"/>
    <property type="match status" value="1"/>
</dbReference>
<proteinExistence type="predicted"/>
<gene>
    <name evidence="3" type="ORF">H6P81_021024</name>
</gene>
<feature type="coiled-coil region" evidence="1">
    <location>
        <begin position="42"/>
        <end position="104"/>
    </location>
</feature>
<evidence type="ECO:0000313" key="3">
    <source>
        <dbReference type="EMBL" id="KAG9440859.1"/>
    </source>
</evidence>
<comment type="caution">
    <text evidence="3">The sequence shown here is derived from an EMBL/GenBank/DDBJ whole genome shotgun (WGS) entry which is preliminary data.</text>
</comment>
<organism evidence="3 4">
    <name type="scientific">Aristolochia fimbriata</name>
    <name type="common">White veined hardy Dutchman's pipe vine</name>
    <dbReference type="NCBI Taxonomy" id="158543"/>
    <lineage>
        <taxon>Eukaryota</taxon>
        <taxon>Viridiplantae</taxon>
        <taxon>Streptophyta</taxon>
        <taxon>Embryophyta</taxon>
        <taxon>Tracheophyta</taxon>
        <taxon>Spermatophyta</taxon>
        <taxon>Magnoliopsida</taxon>
        <taxon>Magnoliidae</taxon>
        <taxon>Piperales</taxon>
        <taxon>Aristolochiaceae</taxon>
        <taxon>Aristolochia</taxon>
    </lineage>
</organism>
<feature type="transmembrane region" description="Helical" evidence="2">
    <location>
        <begin position="191"/>
        <end position="214"/>
    </location>
</feature>
<evidence type="ECO:0000256" key="2">
    <source>
        <dbReference type="SAM" id="Phobius"/>
    </source>
</evidence>
<keyword evidence="4" id="KW-1185">Reference proteome</keyword>
<evidence type="ECO:0008006" key="5">
    <source>
        <dbReference type="Google" id="ProtNLM"/>
    </source>
</evidence>
<name>A0AAV7DXX7_ARIFI</name>
<keyword evidence="2" id="KW-0472">Membrane</keyword>